<protein>
    <recommendedName>
        <fullName evidence="3">YceI-like domain-containing protein</fullName>
    </recommendedName>
</protein>
<evidence type="ECO:0000313" key="1">
    <source>
        <dbReference type="EMBL" id="RZT65967.1"/>
    </source>
</evidence>
<gene>
    <name evidence="1" type="ORF">EV139_1391</name>
</gene>
<accession>A0A4Q7TZB0</accession>
<sequence>MSVSHVRRIAAGRSVRTLGFAAVVTASIPLCLTGCAAATDTTVHAAELYAAPDSDLLQLPAERVYDVAETALRTPVGGALTRAIESQIESSGYLVLKDGVITEGQINVAVADFPEGSFELSQPTVLRREGSTDTTVYAIGTLTVNGVERPGITLQLTPTELTKESVEFDVDFSIPDNPLLAGKRFPLDELSAHLVLTAR</sequence>
<evidence type="ECO:0000313" key="2">
    <source>
        <dbReference type="Proteomes" id="UP000291832"/>
    </source>
</evidence>
<keyword evidence="2" id="KW-1185">Reference proteome</keyword>
<dbReference type="EMBL" id="SHKI01000004">
    <property type="protein sequence ID" value="RZT65967.1"/>
    <property type="molecule type" value="Genomic_DNA"/>
</dbReference>
<proteinExistence type="predicted"/>
<dbReference type="RefSeq" id="WP_130453615.1">
    <property type="nucleotide sequence ID" value="NZ_QYAG01000001.1"/>
</dbReference>
<evidence type="ECO:0008006" key="3">
    <source>
        <dbReference type="Google" id="ProtNLM"/>
    </source>
</evidence>
<reference evidence="1 2" key="1">
    <citation type="journal article" date="2015" name="Stand. Genomic Sci.">
        <title>Genomic Encyclopedia of Bacterial and Archaeal Type Strains, Phase III: the genomes of soil and plant-associated and newly described type strains.</title>
        <authorList>
            <person name="Whitman W.B."/>
            <person name="Woyke T."/>
            <person name="Klenk H.P."/>
            <person name="Zhou Y."/>
            <person name="Lilburn T.G."/>
            <person name="Beck B.J."/>
            <person name="De Vos P."/>
            <person name="Vandamme P."/>
            <person name="Eisen J.A."/>
            <person name="Garrity G."/>
            <person name="Hugenholtz P."/>
            <person name="Kyrpides N.C."/>
        </authorList>
    </citation>
    <scope>NUCLEOTIDE SEQUENCE [LARGE SCALE GENOMIC DNA]</scope>
    <source>
        <strain evidence="1 2">RF6</strain>
    </source>
</reference>
<dbReference type="Proteomes" id="UP000291832">
    <property type="component" value="Unassembled WGS sequence"/>
</dbReference>
<dbReference type="AlphaFoldDB" id="A0A4Q7TZB0"/>
<comment type="caution">
    <text evidence="1">The sequence shown here is derived from an EMBL/GenBank/DDBJ whole genome shotgun (WGS) entry which is preliminary data.</text>
</comment>
<name>A0A4Q7TZB0_9MICO</name>
<dbReference type="OrthoDB" id="4989931at2"/>
<organism evidence="1 2">
    <name type="scientific">Leucobacter luti</name>
    <dbReference type="NCBI Taxonomy" id="340320"/>
    <lineage>
        <taxon>Bacteria</taxon>
        <taxon>Bacillati</taxon>
        <taxon>Actinomycetota</taxon>
        <taxon>Actinomycetes</taxon>
        <taxon>Micrococcales</taxon>
        <taxon>Microbacteriaceae</taxon>
        <taxon>Leucobacter</taxon>
    </lineage>
</organism>